<dbReference type="Gene3D" id="3.40.50.2000">
    <property type="entry name" value="Glycogen Phosphorylase B"/>
    <property type="match status" value="2"/>
</dbReference>
<comment type="caution">
    <text evidence="2">The sequence shown here is derived from an EMBL/GenBank/DDBJ whole genome shotgun (WGS) entry which is preliminary data.</text>
</comment>
<accession>A0ABR8N6H5</accession>
<gene>
    <name evidence="2" type="ORF">IEZ26_03885</name>
</gene>
<dbReference type="Pfam" id="PF13692">
    <property type="entry name" value="Glyco_trans_1_4"/>
    <property type="match status" value="1"/>
</dbReference>
<dbReference type="Pfam" id="PF00535">
    <property type="entry name" value="Glycos_transf_2"/>
    <property type="match status" value="1"/>
</dbReference>
<dbReference type="RefSeq" id="WP_191193593.1">
    <property type="nucleotide sequence ID" value="NZ_JACXYZ010000001.1"/>
</dbReference>
<dbReference type="PANTHER" id="PTHR12526">
    <property type="entry name" value="GLYCOSYLTRANSFERASE"/>
    <property type="match status" value="1"/>
</dbReference>
<dbReference type="InterPro" id="IPR001173">
    <property type="entry name" value="Glyco_trans_2-like"/>
</dbReference>
<dbReference type="CDD" id="cd03801">
    <property type="entry name" value="GT4_PimA-like"/>
    <property type="match status" value="1"/>
</dbReference>
<proteinExistence type="predicted"/>
<sequence>MTMPDLTVILNGHREGILAHHTLRTLHRSVSHAHKAGLAIEVLAVLDNADDVTRTVIGEAAGPNGYLQEVADARVIEVSVADLGLARNHGVREASAPYIAVLDADNLPSLTWLLEAHRTASDHGEPCVVHPESLVIFEGRAVVWPQWSTRDPRFRAENFYDQNYWDACCLASREVFERHPYDATGRDSGFGPEDWHWNTEVVAAGTPHLVAKGTVLFYRAKTVGSLMSAHRAGGSLIHQTPFLTDPEIAAATLDEARSHGRDEAPRRSRLLKRLVRETSGKQARRRLLDAEVPPAPLTPTQERLARLRPGFVDPAHYRYLYNAPGLSDDEAVEHFRTVGREAGRRGWLSREELDWLRPDRFRVHHYRALHHDVVGLSAEQARIHYLTTGHAEGRRAVLRKGELKDLATLVLDDYRDRYPDLAQHNDNQLVQHYLEWGRDEKRITRFTVTERRWAEAVTVSDEVEAEWREMHGYEPWVPVPTASVLENYHYVGPPYDGSLTAGSAVWWQAIAALDGARPDVIFFAPWVRMGGGDLLLARYATAMTRARPDLTVAVITTHGRSTHPELLGDDVTLVDLHSMAGYSEMDLPERQRMAAMLVGQFRPRVVHIFNSPEAYDAVQHYKRSVSAHSRIFLSTFAIDYGADGEIYSQLARRPADYLDVVDRVIVDNHAIVDQFHTIFGMPRSRFAVHHQPVELPPRRAWTARQPDAPLQVLWAARFDRQKRLDVLADVAEAAAGRGLPVDWHVYGAPVIASAADNAEAIARLEQAGATFHGTYSSLDDLPLDDIDAFLLTSENEGIPLTLLDIVARRVPVVAPLVGGIGELVSENTGWPVGRFDDADAYIDVLERLRADREEADRRADAGYLLLADDFSWDAYHRRLQEIPGYLP</sequence>
<dbReference type="Proteomes" id="UP000618818">
    <property type="component" value="Unassembled WGS sequence"/>
</dbReference>
<name>A0ABR8N6H5_9ACTN</name>
<protein>
    <submittedName>
        <fullName evidence="2">Glycosyltransferase</fullName>
    </submittedName>
</protein>
<organism evidence="2 3">
    <name type="scientific">Nocardioides cavernae</name>
    <dbReference type="NCBI Taxonomy" id="1921566"/>
    <lineage>
        <taxon>Bacteria</taxon>
        <taxon>Bacillati</taxon>
        <taxon>Actinomycetota</taxon>
        <taxon>Actinomycetes</taxon>
        <taxon>Propionibacteriales</taxon>
        <taxon>Nocardioidaceae</taxon>
        <taxon>Nocardioides</taxon>
    </lineage>
</organism>
<keyword evidence="3" id="KW-1185">Reference proteome</keyword>
<dbReference type="Gene3D" id="3.90.550.10">
    <property type="entry name" value="Spore Coat Polysaccharide Biosynthesis Protein SpsA, Chain A"/>
    <property type="match status" value="1"/>
</dbReference>
<evidence type="ECO:0000313" key="3">
    <source>
        <dbReference type="Proteomes" id="UP000618818"/>
    </source>
</evidence>
<dbReference type="SUPFAM" id="SSF53448">
    <property type="entry name" value="Nucleotide-diphospho-sugar transferases"/>
    <property type="match status" value="1"/>
</dbReference>
<dbReference type="SUPFAM" id="SSF53756">
    <property type="entry name" value="UDP-Glycosyltransferase/glycogen phosphorylase"/>
    <property type="match status" value="1"/>
</dbReference>
<dbReference type="EMBL" id="JACXYZ010000001">
    <property type="protein sequence ID" value="MBD3923750.1"/>
    <property type="molecule type" value="Genomic_DNA"/>
</dbReference>
<feature type="domain" description="Glycosyltransferase 2-like" evidence="1">
    <location>
        <begin position="24"/>
        <end position="177"/>
    </location>
</feature>
<reference evidence="2 3" key="1">
    <citation type="submission" date="2020-09" db="EMBL/GenBank/DDBJ databases">
        <title>novel species in genus Nocardioides.</title>
        <authorList>
            <person name="Zhang G."/>
        </authorList>
    </citation>
    <scope>NUCLEOTIDE SEQUENCE [LARGE SCALE GENOMIC DNA]</scope>
    <source>
        <strain evidence="2 3">KCTC 39551</strain>
    </source>
</reference>
<dbReference type="InterPro" id="IPR029044">
    <property type="entry name" value="Nucleotide-diphossugar_trans"/>
</dbReference>
<dbReference type="CDD" id="cd00761">
    <property type="entry name" value="Glyco_tranf_GTA_type"/>
    <property type="match status" value="1"/>
</dbReference>
<evidence type="ECO:0000259" key="1">
    <source>
        <dbReference type="Pfam" id="PF00535"/>
    </source>
</evidence>
<evidence type="ECO:0000313" key="2">
    <source>
        <dbReference type="EMBL" id="MBD3923750.1"/>
    </source>
</evidence>